<dbReference type="EMBL" id="ACSJ01000007">
    <property type="protein sequence ID" value="EES91627.1"/>
    <property type="molecule type" value="Genomic_DNA"/>
</dbReference>
<reference evidence="1 2" key="1">
    <citation type="submission" date="2009-10" db="EMBL/GenBank/DDBJ databases">
        <authorList>
            <person name="Shrivastava S."/>
            <person name="Brinkac L.B."/>
            <person name="Brown J.L."/>
            <person name="Bruce D.B."/>
            <person name="Detter C."/>
            <person name="Green L.D."/>
            <person name="Munk C.A."/>
            <person name="Rogers Y.C."/>
            <person name="Tapia R."/>
            <person name="Saunders E.S."/>
            <person name="Sims D.R."/>
            <person name="Smith L.A."/>
            <person name="Smith T.J."/>
            <person name="Sutton G."/>
            <person name="Brettin T."/>
        </authorList>
    </citation>
    <scope>NUCLEOTIDE SEQUENCE [LARGE SCALE GENOMIC DNA]</scope>
    <source>
        <strain evidence="2">D str. 1873</strain>
    </source>
</reference>
<dbReference type="GeneID" id="66319485"/>
<organism evidence="1 2">
    <name type="scientific">Clostridium botulinum D str. 1873</name>
    <dbReference type="NCBI Taxonomy" id="592027"/>
    <lineage>
        <taxon>Bacteria</taxon>
        <taxon>Bacillati</taxon>
        <taxon>Bacillota</taxon>
        <taxon>Clostridia</taxon>
        <taxon>Eubacteriales</taxon>
        <taxon>Clostridiaceae</taxon>
        <taxon>Clostridium</taxon>
    </lineage>
</organism>
<evidence type="ECO:0000313" key="2">
    <source>
        <dbReference type="Proteomes" id="UP000006160"/>
    </source>
</evidence>
<dbReference type="Proteomes" id="UP000006160">
    <property type="component" value="Unassembled WGS sequence"/>
</dbReference>
<evidence type="ECO:0000313" key="1">
    <source>
        <dbReference type="EMBL" id="EES91627.1"/>
    </source>
</evidence>
<dbReference type="AlphaFoldDB" id="A0A9P2LLK9"/>
<dbReference type="RefSeq" id="WP_003376615.1">
    <property type="nucleotide sequence ID" value="NZ_ACSJ01000007.1"/>
</dbReference>
<proteinExistence type="predicted"/>
<accession>A0A9P2LLK9</accession>
<sequence>MISNINKTQETKILQLENKSINNFSNNYENIPCSNILTSSLNNCNSSSEDLYADNNSNSESITFYNKGAYVAFLSWGYYLNNKYYSFESPYIPVLQSFKIDIPSEATGINLLALVSIDFSEFDIICRKEYATPCTKCFSLWGTLFYYGCSEIPCPSNMVGGSPIPPGNNTSGCK</sequence>
<comment type="caution">
    <text evidence="1">The sequence shown here is derived from an EMBL/GenBank/DDBJ whole genome shotgun (WGS) entry which is preliminary data.</text>
</comment>
<protein>
    <submittedName>
        <fullName evidence="1">Uncharacterized protein</fullName>
    </submittedName>
</protein>
<name>A0A9P2LLK9_CLOBO</name>
<gene>
    <name evidence="1" type="ORF">CLG_B0763</name>
</gene>